<reference evidence="2 3" key="1">
    <citation type="submission" date="2018-10" db="EMBL/GenBank/DDBJ databases">
        <title>Genome assembly for a Yunnan-Guizhou Plateau 3E fish, Anabarilius grahami (Regan), and its evolutionary and genetic applications.</title>
        <authorList>
            <person name="Jiang W."/>
        </authorList>
    </citation>
    <scope>NUCLEOTIDE SEQUENCE [LARGE SCALE GENOMIC DNA]</scope>
    <source>
        <strain evidence="2">AG-KIZ</strain>
        <tissue evidence="2">Muscle</tissue>
    </source>
</reference>
<dbReference type="AlphaFoldDB" id="A0A3N0Y4V0"/>
<evidence type="ECO:0000313" key="2">
    <source>
        <dbReference type="EMBL" id="ROL41233.1"/>
    </source>
</evidence>
<dbReference type="EMBL" id="RJVU01052005">
    <property type="protein sequence ID" value="ROL41233.1"/>
    <property type="molecule type" value="Genomic_DNA"/>
</dbReference>
<comment type="caution">
    <text evidence="2">The sequence shown here is derived from an EMBL/GenBank/DDBJ whole genome shotgun (WGS) entry which is preliminary data.</text>
</comment>
<feature type="region of interest" description="Disordered" evidence="1">
    <location>
        <begin position="57"/>
        <end position="128"/>
    </location>
</feature>
<name>A0A3N0Y4V0_ANAGA</name>
<evidence type="ECO:0000313" key="3">
    <source>
        <dbReference type="Proteomes" id="UP000281406"/>
    </source>
</evidence>
<keyword evidence="3" id="KW-1185">Reference proteome</keyword>
<protein>
    <submittedName>
        <fullName evidence="2">Uncharacterized protein</fullName>
    </submittedName>
</protein>
<feature type="compositionally biased region" description="Polar residues" evidence="1">
    <location>
        <begin position="83"/>
        <end position="92"/>
    </location>
</feature>
<feature type="region of interest" description="Disordered" evidence="1">
    <location>
        <begin position="1"/>
        <end position="25"/>
    </location>
</feature>
<proteinExistence type="predicted"/>
<evidence type="ECO:0000256" key="1">
    <source>
        <dbReference type="SAM" id="MobiDB-lite"/>
    </source>
</evidence>
<feature type="compositionally biased region" description="Basic and acidic residues" evidence="1">
    <location>
        <begin position="93"/>
        <end position="120"/>
    </location>
</feature>
<organism evidence="2 3">
    <name type="scientific">Anabarilius grahami</name>
    <name type="common">Kanglang fish</name>
    <name type="synonym">Barilius grahami</name>
    <dbReference type="NCBI Taxonomy" id="495550"/>
    <lineage>
        <taxon>Eukaryota</taxon>
        <taxon>Metazoa</taxon>
        <taxon>Chordata</taxon>
        <taxon>Craniata</taxon>
        <taxon>Vertebrata</taxon>
        <taxon>Euteleostomi</taxon>
        <taxon>Actinopterygii</taxon>
        <taxon>Neopterygii</taxon>
        <taxon>Teleostei</taxon>
        <taxon>Ostariophysi</taxon>
        <taxon>Cypriniformes</taxon>
        <taxon>Xenocyprididae</taxon>
        <taxon>Xenocypridinae</taxon>
        <taxon>Xenocypridinae incertae sedis</taxon>
        <taxon>Anabarilius</taxon>
    </lineage>
</organism>
<gene>
    <name evidence="2" type="ORF">DPX16_10385</name>
</gene>
<dbReference type="Proteomes" id="UP000281406">
    <property type="component" value="Unassembled WGS sequence"/>
</dbReference>
<sequence>MTQQPVKVSRKCESEKSEGTMEREQAVECGQAPTIMCLQHALSMYWFTERVGDVSARTLYGTPSGSGFRKVYQTCPNRPPTAQHGTQRSAQPTKKERERESEKFKENKSGRKEEEEKMQITEKAPFVC</sequence>
<feature type="compositionally biased region" description="Basic and acidic residues" evidence="1">
    <location>
        <begin position="10"/>
        <end position="25"/>
    </location>
</feature>
<accession>A0A3N0Y4V0</accession>